<dbReference type="GO" id="GO:0003677">
    <property type="term" value="F:DNA binding"/>
    <property type="evidence" value="ECO:0007669"/>
    <property type="project" value="UniProtKB-KW"/>
</dbReference>
<dbReference type="InterPro" id="IPR019858">
    <property type="entry name" value="CRISPR-assoc_Cas1_HMARI/TNEAP"/>
</dbReference>
<comment type="cofactor">
    <cofactor evidence="9">
        <name>Mg(2+)</name>
        <dbReference type="ChEBI" id="CHEBI:18420"/>
    </cofactor>
    <cofactor evidence="9">
        <name>Mn(2+)</name>
        <dbReference type="ChEBI" id="CHEBI:29035"/>
    </cofactor>
</comment>
<keyword evidence="7 9" id="KW-0238">DNA-binding</keyword>
<dbReference type="HAMAP" id="MF_01470">
    <property type="entry name" value="Cas1"/>
    <property type="match status" value="1"/>
</dbReference>
<dbReference type="PANTHER" id="PTHR43219">
    <property type="entry name" value="CRISPR-ASSOCIATED ENDONUCLEASE CAS1"/>
    <property type="match status" value="1"/>
</dbReference>
<dbReference type="OrthoDB" id="9803119at2"/>
<keyword evidence="6 9" id="KW-0051">Antiviral defense</keyword>
<comment type="function">
    <text evidence="9">CRISPR (clustered regularly interspaced short palindromic repeat), is an adaptive immune system that provides protection against mobile genetic elements (viruses, transposable elements and conjugative plasmids). CRISPR clusters contain spacers, sequences complementary to antecedent mobile elements, and target invading nucleic acids. CRISPR clusters are transcribed and processed into CRISPR RNA (crRNA). Acts as a dsDNA endonuclease. Involved in the integration of spacer DNA into the CRISPR cassette.</text>
</comment>
<dbReference type="GO" id="GO:0043571">
    <property type="term" value="P:maintenance of CRISPR repeat elements"/>
    <property type="evidence" value="ECO:0007669"/>
    <property type="project" value="UniProtKB-UniRule"/>
</dbReference>
<feature type="binding site" evidence="9">
    <location>
        <position position="241"/>
    </location>
    <ligand>
        <name>Mn(2+)</name>
        <dbReference type="ChEBI" id="CHEBI:29035"/>
    </ligand>
</feature>
<dbReference type="PANTHER" id="PTHR43219:SF2">
    <property type="entry name" value="CRISPR-ASSOCIATED ENDONUCLEASE CAS1"/>
    <property type="match status" value="1"/>
</dbReference>
<keyword evidence="8 9" id="KW-0464">Manganese</keyword>
<dbReference type="GO" id="GO:0016787">
    <property type="term" value="F:hydrolase activity"/>
    <property type="evidence" value="ECO:0007669"/>
    <property type="project" value="UniProtKB-KW"/>
</dbReference>
<evidence type="ECO:0000256" key="9">
    <source>
        <dbReference type="HAMAP-Rule" id="MF_01470"/>
    </source>
</evidence>
<evidence type="ECO:0000256" key="8">
    <source>
        <dbReference type="ARBA" id="ARBA00023211"/>
    </source>
</evidence>
<keyword evidence="11" id="KW-1185">Reference proteome</keyword>
<dbReference type="Proteomes" id="UP000000378">
    <property type="component" value="Chromosome"/>
</dbReference>
<dbReference type="AlphaFoldDB" id="D7CN22"/>
<dbReference type="eggNOG" id="COG1518">
    <property type="taxonomic scope" value="Bacteria"/>
</dbReference>
<evidence type="ECO:0000256" key="6">
    <source>
        <dbReference type="ARBA" id="ARBA00023118"/>
    </source>
</evidence>
<dbReference type="STRING" id="643648.Slip_1344"/>
<dbReference type="GO" id="GO:0051607">
    <property type="term" value="P:defense response to virus"/>
    <property type="evidence" value="ECO:0007669"/>
    <property type="project" value="UniProtKB-UniRule"/>
</dbReference>
<dbReference type="InterPro" id="IPR042206">
    <property type="entry name" value="CRISPR-assoc_Cas1_C"/>
</dbReference>
<sequence length="336" mass="39626">MGRTYYILRSGRLRRRQNTLYLEQEAEEAKVNRQAIPIEGVDDIYLFGEVDLNTKLLNFLAQNGIVVHCFNYYGFYTGSFYPRESNVSGHLLVKQVEHYLDLERRLTIAREFVASALFHIRRNLNYYKTRGKPVSDCVKVIEECMARLESCKSIPELMREEGRAREAYYHAFNEIVDVEEEFEKRVRRPPNSMLNALMSFVNTLVYTATLSQIYVTQLNPTISYLHEPSHRRFSLALDVAEVFKPLVGDRVLFRLLNKGVISEKDFVGVGDAPAIYMTEDARKRVLREMEETWQTTVYHRVLKRKVSYRHMIRLEAYKIIRHLTGMEPYRSLRAWW</sequence>
<evidence type="ECO:0000256" key="7">
    <source>
        <dbReference type="ARBA" id="ARBA00023125"/>
    </source>
</evidence>
<keyword evidence="3 9" id="KW-0255">Endonuclease</keyword>
<feature type="binding site" evidence="9">
    <location>
        <position position="226"/>
    </location>
    <ligand>
        <name>Mn(2+)</name>
        <dbReference type="ChEBI" id="CHEBI:29035"/>
    </ligand>
</feature>
<keyword evidence="1 9" id="KW-0540">Nuclease</keyword>
<dbReference type="InterPro" id="IPR042211">
    <property type="entry name" value="CRISPR-assoc_Cas1_N"/>
</dbReference>
<feature type="binding site" evidence="9">
    <location>
        <position position="161"/>
    </location>
    <ligand>
        <name>Mn(2+)</name>
        <dbReference type="ChEBI" id="CHEBI:29035"/>
    </ligand>
</feature>
<evidence type="ECO:0000256" key="1">
    <source>
        <dbReference type="ARBA" id="ARBA00022722"/>
    </source>
</evidence>
<dbReference type="GO" id="GO:0004520">
    <property type="term" value="F:DNA endonuclease activity"/>
    <property type="evidence" value="ECO:0007669"/>
    <property type="project" value="InterPro"/>
</dbReference>
<keyword evidence="2 9" id="KW-0479">Metal-binding</keyword>
<dbReference type="EMBL" id="CP002048">
    <property type="protein sequence ID" value="ADI02107.1"/>
    <property type="molecule type" value="Genomic_DNA"/>
</dbReference>
<proteinExistence type="inferred from homology"/>
<accession>D7CN22</accession>
<reference evidence="11" key="1">
    <citation type="journal article" date="2010" name="Stand. Genomic Sci.">
        <title>Complete genome sequence of Syntrophothermus lipocalidus type strain (TGB-C1T).</title>
        <authorList>
            <consortium name="US DOE Joint Genome Institute (JGI-PGF)"/>
            <person name="Djao O."/>
            <person name="Zhang X."/>
            <person name="Lucas S."/>
            <person name="Lapidus A."/>
            <person name="Glavina Del Rio T."/>
            <person name="Nolan M."/>
            <person name="Tice H."/>
            <person name="Cheng J."/>
            <person name="Han C."/>
            <person name="Tapia R."/>
            <person name="Goodwin L."/>
            <person name="Pitluck S."/>
            <person name="Liolios K."/>
            <person name="Ivanova N."/>
            <person name="Mavromatis K."/>
            <person name="Mikhailova N."/>
            <person name="Ovchinnikova G."/>
            <person name="Pati A."/>
            <person name="Brambilla E."/>
            <person name="Chen A."/>
            <person name="Palaniappan K."/>
            <person name="Land M."/>
            <person name="Hauser L."/>
            <person name="Chang Y."/>
            <person name="Jeffries C."/>
            <person name="Rohde M."/>
            <person name="Sikorski J."/>
            <person name="Spring S."/>
            <person name="Goker M."/>
            <person name="Detter J."/>
            <person name="Woyke T."/>
            <person name="Bristow J."/>
            <person name="Eisen J."/>
            <person name="Markowitz V."/>
            <person name="Hugenholtz P."/>
            <person name="Kyrpides N."/>
            <person name="Klenk H."/>
        </authorList>
    </citation>
    <scope>NUCLEOTIDE SEQUENCE [LARGE SCALE GENOMIC DNA]</scope>
    <source>
        <strain evidence="11">DSM 12680 / TGB-C1</strain>
    </source>
</reference>
<dbReference type="NCBIfam" id="TIGR00287">
    <property type="entry name" value="cas1"/>
    <property type="match status" value="1"/>
</dbReference>
<dbReference type="KEGG" id="slp:Slip_1344"/>
<dbReference type="Gene3D" id="3.100.10.20">
    <property type="entry name" value="CRISPR-associated endonuclease Cas1, N-terminal domain"/>
    <property type="match status" value="1"/>
</dbReference>
<dbReference type="HOGENOM" id="CLU_052779_2_0_9"/>
<dbReference type="CDD" id="cd09722">
    <property type="entry name" value="Cas1_I-B"/>
    <property type="match status" value="1"/>
</dbReference>
<keyword evidence="4 9" id="KW-0378">Hydrolase</keyword>
<dbReference type="Gene3D" id="1.20.120.920">
    <property type="entry name" value="CRISPR-associated endonuclease Cas1, C-terminal domain"/>
    <property type="match status" value="1"/>
</dbReference>
<dbReference type="InterPro" id="IPR002729">
    <property type="entry name" value="CRISPR-assoc_Cas1"/>
</dbReference>
<organism evidence="10 11">
    <name type="scientific">Syntrophothermus lipocalidus (strain DSM 12680 / TGB-C1)</name>
    <dbReference type="NCBI Taxonomy" id="643648"/>
    <lineage>
        <taxon>Bacteria</taxon>
        <taxon>Bacillati</taxon>
        <taxon>Bacillota</taxon>
        <taxon>Clostridia</taxon>
        <taxon>Eubacteriales</taxon>
        <taxon>Syntrophomonadaceae</taxon>
        <taxon>Syntrophothermus</taxon>
    </lineage>
</organism>
<evidence type="ECO:0000256" key="5">
    <source>
        <dbReference type="ARBA" id="ARBA00022842"/>
    </source>
</evidence>
<dbReference type="EC" id="3.1.-.-" evidence="9"/>
<dbReference type="RefSeq" id="WP_013175509.1">
    <property type="nucleotide sequence ID" value="NC_014220.1"/>
</dbReference>
<keyword evidence="5 9" id="KW-0460">Magnesium</keyword>
<comment type="subunit">
    <text evidence="9">Homodimer, forms a heterotetramer with a Cas2 homodimer.</text>
</comment>
<evidence type="ECO:0000256" key="3">
    <source>
        <dbReference type="ARBA" id="ARBA00022759"/>
    </source>
</evidence>
<name>D7CN22_SYNLT</name>
<dbReference type="GO" id="GO:0046872">
    <property type="term" value="F:metal ion binding"/>
    <property type="evidence" value="ECO:0007669"/>
    <property type="project" value="UniProtKB-UniRule"/>
</dbReference>
<gene>
    <name evidence="9" type="primary">cas1</name>
    <name evidence="10" type="ordered locus">Slip_1344</name>
</gene>
<evidence type="ECO:0000313" key="10">
    <source>
        <dbReference type="EMBL" id="ADI02107.1"/>
    </source>
</evidence>
<reference evidence="10 11" key="2">
    <citation type="journal article" date="2010" name="Stand. Genomic Sci.">
        <title>Complete genome sequence of Syntrophothermus lipocalidus type strain (TGB-C1).</title>
        <authorList>
            <person name="Djao O.D."/>
            <person name="Zhang X."/>
            <person name="Lucas S."/>
            <person name="Lapidus A."/>
            <person name="Del Rio T.G."/>
            <person name="Nolan M."/>
            <person name="Tice H."/>
            <person name="Cheng J.F."/>
            <person name="Han C."/>
            <person name="Tapia R."/>
            <person name="Goodwin L."/>
            <person name="Pitluck S."/>
            <person name="Liolios K."/>
            <person name="Ivanova N."/>
            <person name="Mavromatis K."/>
            <person name="Mikhailova N."/>
            <person name="Ovchinnikova G."/>
            <person name="Pati A."/>
            <person name="Brambilla E."/>
            <person name="Chen A."/>
            <person name="Palaniappan K."/>
            <person name="Land M."/>
            <person name="Hauser L."/>
            <person name="Chang Y.J."/>
            <person name="Jeffries C.D."/>
            <person name="Rohde M."/>
            <person name="Sikorski J."/>
            <person name="Spring S."/>
            <person name="Goker M."/>
            <person name="Detter J.C."/>
            <person name="Woyke T."/>
            <person name="Bristow J."/>
            <person name="Eisen J.A."/>
            <person name="Markowitz V."/>
            <person name="Hugenholtz P."/>
            <person name="Kyrpides N.C."/>
            <person name="Klenk H.P."/>
        </authorList>
    </citation>
    <scope>NUCLEOTIDE SEQUENCE [LARGE SCALE GENOMIC DNA]</scope>
    <source>
        <strain evidence="11">DSM 12680 / TGB-C1</strain>
    </source>
</reference>
<evidence type="ECO:0000256" key="2">
    <source>
        <dbReference type="ARBA" id="ARBA00022723"/>
    </source>
</evidence>
<dbReference type="Pfam" id="PF01867">
    <property type="entry name" value="Cas_Cas1"/>
    <property type="match status" value="1"/>
</dbReference>
<protein>
    <recommendedName>
        <fullName evidence="9">CRISPR-associated endonuclease Cas1</fullName>
        <ecNumber evidence="9">3.1.-.-</ecNumber>
    </recommendedName>
</protein>
<evidence type="ECO:0000313" key="11">
    <source>
        <dbReference type="Proteomes" id="UP000000378"/>
    </source>
</evidence>
<comment type="similarity">
    <text evidence="9">Belongs to the CRISPR-associated endonuclease Cas1 family.</text>
</comment>
<evidence type="ECO:0000256" key="4">
    <source>
        <dbReference type="ARBA" id="ARBA00022801"/>
    </source>
</evidence>
<dbReference type="NCBIfam" id="TIGR03641">
    <property type="entry name" value="cas1_HMARI"/>
    <property type="match status" value="1"/>
</dbReference>